<reference evidence="1 2" key="1">
    <citation type="journal article" date="2019" name="Environ. Microbiol.">
        <title>At the nexus of three kingdoms: the genome of the mycorrhizal fungus Gigaspora margarita provides insights into plant, endobacterial and fungal interactions.</title>
        <authorList>
            <person name="Venice F."/>
            <person name="Ghignone S."/>
            <person name="Salvioli di Fossalunga A."/>
            <person name="Amselem J."/>
            <person name="Novero M."/>
            <person name="Xianan X."/>
            <person name="Sedzielewska Toro K."/>
            <person name="Morin E."/>
            <person name="Lipzen A."/>
            <person name="Grigoriev I.V."/>
            <person name="Henrissat B."/>
            <person name="Martin F.M."/>
            <person name="Bonfante P."/>
        </authorList>
    </citation>
    <scope>NUCLEOTIDE SEQUENCE [LARGE SCALE GENOMIC DNA]</scope>
    <source>
        <strain evidence="1 2">BEG34</strain>
    </source>
</reference>
<dbReference type="Proteomes" id="UP000439903">
    <property type="component" value="Unassembled WGS sequence"/>
</dbReference>
<keyword evidence="2" id="KW-1185">Reference proteome</keyword>
<name>A0A8H4AF49_GIGMA</name>
<dbReference type="AlphaFoldDB" id="A0A8H4AF49"/>
<dbReference type="EMBL" id="WTPW01000691">
    <property type="protein sequence ID" value="KAF0488231.1"/>
    <property type="molecule type" value="Genomic_DNA"/>
</dbReference>
<protein>
    <submittedName>
        <fullName evidence="1">Uncharacterized protein</fullName>
    </submittedName>
</protein>
<accession>A0A8H4AF49</accession>
<evidence type="ECO:0000313" key="1">
    <source>
        <dbReference type="EMBL" id="KAF0488231.1"/>
    </source>
</evidence>
<dbReference type="OrthoDB" id="2328499at2759"/>
<evidence type="ECO:0000313" key="2">
    <source>
        <dbReference type="Proteomes" id="UP000439903"/>
    </source>
</evidence>
<sequence>MLFTKYGRSVTSANLCADYAAHKEFPKWVAELFRNELHALFIRCRNLDDAKSNAIIKKFLKILVPEIGEQIFDDAASKFRSIFIEWWHILWTKINKLFTNLQTRAKSDDINALFANISAEDVRKVWHQFLVNIDITAIHSESNGSNDFEKSLFDVLCASIWPINFYNPKNAQTLFFNLNNDLYTVTLNVLTLSSWNVATSIDLS</sequence>
<proteinExistence type="predicted"/>
<comment type="caution">
    <text evidence="1">The sequence shown here is derived from an EMBL/GenBank/DDBJ whole genome shotgun (WGS) entry which is preliminary data.</text>
</comment>
<organism evidence="1 2">
    <name type="scientific">Gigaspora margarita</name>
    <dbReference type="NCBI Taxonomy" id="4874"/>
    <lineage>
        <taxon>Eukaryota</taxon>
        <taxon>Fungi</taxon>
        <taxon>Fungi incertae sedis</taxon>
        <taxon>Mucoromycota</taxon>
        <taxon>Glomeromycotina</taxon>
        <taxon>Glomeromycetes</taxon>
        <taxon>Diversisporales</taxon>
        <taxon>Gigasporaceae</taxon>
        <taxon>Gigaspora</taxon>
    </lineage>
</organism>
<gene>
    <name evidence="1" type="ORF">F8M41_022390</name>
</gene>